<evidence type="ECO:0000256" key="1">
    <source>
        <dbReference type="SAM" id="MobiDB-lite"/>
    </source>
</evidence>
<reference evidence="2 3" key="1">
    <citation type="submission" date="2021-06" db="EMBL/GenBank/DDBJ databases">
        <title>Caerostris extrusa draft genome.</title>
        <authorList>
            <person name="Kono N."/>
            <person name="Arakawa K."/>
        </authorList>
    </citation>
    <scope>NUCLEOTIDE SEQUENCE [LARGE SCALE GENOMIC DNA]</scope>
</reference>
<dbReference type="Proteomes" id="UP001054945">
    <property type="component" value="Unassembled WGS sequence"/>
</dbReference>
<gene>
    <name evidence="2" type="ORF">CEXT_194881</name>
</gene>
<organism evidence="2 3">
    <name type="scientific">Caerostris extrusa</name>
    <name type="common">Bark spider</name>
    <name type="synonym">Caerostris bankana</name>
    <dbReference type="NCBI Taxonomy" id="172846"/>
    <lineage>
        <taxon>Eukaryota</taxon>
        <taxon>Metazoa</taxon>
        <taxon>Ecdysozoa</taxon>
        <taxon>Arthropoda</taxon>
        <taxon>Chelicerata</taxon>
        <taxon>Arachnida</taxon>
        <taxon>Araneae</taxon>
        <taxon>Araneomorphae</taxon>
        <taxon>Entelegynae</taxon>
        <taxon>Araneoidea</taxon>
        <taxon>Araneidae</taxon>
        <taxon>Caerostris</taxon>
    </lineage>
</organism>
<sequence length="103" mass="11823">MFDNGSESTLNQRRESTCGLKPLFQETDGEAYQPPHKENKGERRETKRRRKLSFLVMAQILITPEDFDPAESGITIFDFVTLGYQATVLPGRLSMPLECRVWT</sequence>
<dbReference type="EMBL" id="BPLR01001917">
    <property type="protein sequence ID" value="GIX67989.1"/>
    <property type="molecule type" value="Genomic_DNA"/>
</dbReference>
<feature type="region of interest" description="Disordered" evidence="1">
    <location>
        <begin position="1"/>
        <end position="48"/>
    </location>
</feature>
<dbReference type="AlphaFoldDB" id="A0AAV4M6I1"/>
<evidence type="ECO:0000313" key="2">
    <source>
        <dbReference type="EMBL" id="GIX67989.1"/>
    </source>
</evidence>
<accession>A0AAV4M6I1</accession>
<name>A0AAV4M6I1_CAEEX</name>
<keyword evidence="3" id="KW-1185">Reference proteome</keyword>
<comment type="caution">
    <text evidence="2">The sequence shown here is derived from an EMBL/GenBank/DDBJ whole genome shotgun (WGS) entry which is preliminary data.</text>
</comment>
<proteinExistence type="predicted"/>
<feature type="compositionally biased region" description="Polar residues" evidence="1">
    <location>
        <begin position="1"/>
        <end position="11"/>
    </location>
</feature>
<protein>
    <submittedName>
        <fullName evidence="2">Uncharacterized protein</fullName>
    </submittedName>
</protein>
<evidence type="ECO:0000313" key="3">
    <source>
        <dbReference type="Proteomes" id="UP001054945"/>
    </source>
</evidence>
<feature type="compositionally biased region" description="Basic and acidic residues" evidence="1">
    <location>
        <begin position="35"/>
        <end position="45"/>
    </location>
</feature>